<dbReference type="EMBL" id="AP027080">
    <property type="protein sequence ID" value="BDU71329.1"/>
    <property type="molecule type" value="Genomic_DNA"/>
</dbReference>
<dbReference type="KEGG" id="msil:METEAL_05030"/>
<protein>
    <recommendedName>
        <fullName evidence="3">(2Fe-2S) ferredoxin domain-containing protein</fullName>
    </recommendedName>
</protein>
<organism evidence="1 2">
    <name type="scientific">Mesoterricola silvestris</name>
    <dbReference type="NCBI Taxonomy" id="2927979"/>
    <lineage>
        <taxon>Bacteria</taxon>
        <taxon>Pseudomonadati</taxon>
        <taxon>Acidobacteriota</taxon>
        <taxon>Holophagae</taxon>
        <taxon>Holophagales</taxon>
        <taxon>Holophagaceae</taxon>
        <taxon>Mesoterricola</taxon>
    </lineage>
</organism>
<dbReference type="AlphaFoldDB" id="A0AA48K6Z8"/>
<dbReference type="InterPro" id="IPR036249">
    <property type="entry name" value="Thioredoxin-like_sf"/>
</dbReference>
<name>A0AA48K6Z8_9BACT</name>
<gene>
    <name evidence="1" type="ORF">METEAL_05030</name>
</gene>
<dbReference type="SUPFAM" id="SSF52833">
    <property type="entry name" value="Thioredoxin-like"/>
    <property type="match status" value="1"/>
</dbReference>
<evidence type="ECO:0000313" key="2">
    <source>
        <dbReference type="Proteomes" id="UP001238179"/>
    </source>
</evidence>
<keyword evidence="2" id="KW-1185">Reference proteome</keyword>
<evidence type="ECO:0008006" key="3">
    <source>
        <dbReference type="Google" id="ProtNLM"/>
    </source>
</evidence>
<dbReference type="Gene3D" id="3.40.30.10">
    <property type="entry name" value="Glutaredoxin"/>
    <property type="match status" value="1"/>
</dbReference>
<evidence type="ECO:0000313" key="1">
    <source>
        <dbReference type="EMBL" id="BDU71329.1"/>
    </source>
</evidence>
<sequence>MEPVTVTICMGTACVVMDGSRLVLLEEHLPERLRGRVRIRGERCLELCTRHSAARAPFVLVDGEPLANATFEGIVARIEDVLAGRA</sequence>
<dbReference type="RefSeq" id="WP_316414218.1">
    <property type="nucleotide sequence ID" value="NZ_AP027080.1"/>
</dbReference>
<accession>A0AA48K6Z8</accession>
<proteinExistence type="predicted"/>
<reference evidence="2" key="1">
    <citation type="journal article" date="2023" name="Int. J. Syst. Evol. Microbiol.">
        <title>Mesoterricola silvestris gen. nov., sp. nov., Mesoterricola sediminis sp. nov., Geothrix oryzae sp. nov., Geothrix edaphica sp. nov., Geothrix rubra sp. nov., and Geothrix limicola sp. nov., six novel members of Acidobacteriota isolated from soils.</title>
        <authorList>
            <person name="Itoh H."/>
            <person name="Sugisawa Y."/>
            <person name="Mise K."/>
            <person name="Xu Z."/>
            <person name="Kuniyasu M."/>
            <person name="Ushijima N."/>
            <person name="Kawano K."/>
            <person name="Kobayashi E."/>
            <person name="Shiratori Y."/>
            <person name="Masuda Y."/>
            <person name="Senoo K."/>
        </authorList>
    </citation>
    <scope>NUCLEOTIDE SEQUENCE [LARGE SCALE GENOMIC DNA]</scope>
    <source>
        <strain evidence="2">W79</strain>
    </source>
</reference>
<dbReference type="Proteomes" id="UP001238179">
    <property type="component" value="Chromosome"/>
</dbReference>